<feature type="chain" id="PRO_5045638626" description="Lipoprotein" evidence="1">
    <location>
        <begin position="23"/>
        <end position="162"/>
    </location>
</feature>
<dbReference type="EMBL" id="JAGHKP010000003">
    <property type="protein sequence ID" value="MBO9153953.1"/>
    <property type="molecule type" value="Genomic_DNA"/>
</dbReference>
<gene>
    <name evidence="2" type="ORF">J7I43_17125</name>
</gene>
<evidence type="ECO:0000313" key="2">
    <source>
        <dbReference type="EMBL" id="MBO9153953.1"/>
    </source>
</evidence>
<keyword evidence="1" id="KW-0732">Signal</keyword>
<sequence length="162" mass="18366">MKYRRRSWLFVLLLFAACKSQSGGPDGGKIAETSGAVLSAIENNDEKAFRQLVAPDLEDIGEDEKSLSRKFKLVRDYYTQYTKGNRPDIIIKDSVTTFGKRVVFVPIYNGRGMKGSLREVRLMLGFGPVKYYPLDKISAFELHIFHHSSNNVPLPEENFPGF</sequence>
<keyword evidence="3" id="KW-1185">Reference proteome</keyword>
<dbReference type="Proteomes" id="UP000679126">
    <property type="component" value="Unassembled WGS sequence"/>
</dbReference>
<protein>
    <recommendedName>
        <fullName evidence="4">Lipoprotein</fullName>
    </recommendedName>
</protein>
<evidence type="ECO:0000313" key="3">
    <source>
        <dbReference type="Proteomes" id="UP000679126"/>
    </source>
</evidence>
<evidence type="ECO:0008006" key="4">
    <source>
        <dbReference type="Google" id="ProtNLM"/>
    </source>
</evidence>
<reference evidence="3" key="1">
    <citation type="submission" date="2021-03" db="EMBL/GenBank/DDBJ databases">
        <title>Assistant Professor.</title>
        <authorList>
            <person name="Huq M.A."/>
        </authorList>
    </citation>
    <scope>NUCLEOTIDE SEQUENCE [LARGE SCALE GENOMIC DNA]</scope>
    <source>
        <strain evidence="3">MAH-28</strain>
    </source>
</reference>
<evidence type="ECO:0000256" key="1">
    <source>
        <dbReference type="SAM" id="SignalP"/>
    </source>
</evidence>
<comment type="caution">
    <text evidence="2">The sequence shown here is derived from an EMBL/GenBank/DDBJ whole genome shotgun (WGS) entry which is preliminary data.</text>
</comment>
<dbReference type="RefSeq" id="WP_209147076.1">
    <property type="nucleotide sequence ID" value="NZ_JAGHKP010000003.1"/>
</dbReference>
<feature type="signal peptide" evidence="1">
    <location>
        <begin position="1"/>
        <end position="22"/>
    </location>
</feature>
<accession>A0ABS3YI39</accession>
<organism evidence="2 3">
    <name type="scientific">Chitinophaga chungangae</name>
    <dbReference type="NCBI Taxonomy" id="2821488"/>
    <lineage>
        <taxon>Bacteria</taxon>
        <taxon>Pseudomonadati</taxon>
        <taxon>Bacteroidota</taxon>
        <taxon>Chitinophagia</taxon>
        <taxon>Chitinophagales</taxon>
        <taxon>Chitinophagaceae</taxon>
        <taxon>Chitinophaga</taxon>
    </lineage>
</organism>
<dbReference type="PROSITE" id="PS51257">
    <property type="entry name" value="PROKAR_LIPOPROTEIN"/>
    <property type="match status" value="1"/>
</dbReference>
<proteinExistence type="predicted"/>
<name>A0ABS3YI39_9BACT</name>